<protein>
    <recommendedName>
        <fullName evidence="3">DUF4476 domain-containing protein</fullName>
    </recommendedName>
</protein>
<name>A0ABX7I5D9_9BACT</name>
<dbReference type="Proteomes" id="UP000612680">
    <property type="component" value="Chromosome"/>
</dbReference>
<proteinExistence type="predicted"/>
<accession>A0ABX7I5D9</accession>
<evidence type="ECO:0000313" key="1">
    <source>
        <dbReference type="EMBL" id="QRR00757.1"/>
    </source>
</evidence>
<organism evidence="1 2">
    <name type="scientific">Dyadobacter sandarakinus</name>
    <dbReference type="NCBI Taxonomy" id="2747268"/>
    <lineage>
        <taxon>Bacteria</taxon>
        <taxon>Pseudomonadati</taxon>
        <taxon>Bacteroidota</taxon>
        <taxon>Cytophagia</taxon>
        <taxon>Cytophagales</taxon>
        <taxon>Spirosomataceae</taxon>
        <taxon>Dyadobacter</taxon>
    </lineage>
</organism>
<reference evidence="1 2" key="1">
    <citation type="submission" date="2020-06" db="EMBL/GenBank/DDBJ databases">
        <title>Dyadobacter sandarakinus sp. nov., isolated from the soil of the Arctic Yellow River Station.</title>
        <authorList>
            <person name="Zhang Y."/>
            <person name="Peng F."/>
        </authorList>
    </citation>
    <scope>NUCLEOTIDE SEQUENCE [LARGE SCALE GENOMIC DNA]</scope>
    <source>
        <strain evidence="1 2">Q3-56</strain>
    </source>
</reference>
<dbReference type="EMBL" id="CP056775">
    <property type="protein sequence ID" value="QRR00757.1"/>
    <property type="molecule type" value="Genomic_DNA"/>
</dbReference>
<dbReference type="RefSeq" id="WP_204662265.1">
    <property type="nucleotide sequence ID" value="NZ_CP056775.1"/>
</dbReference>
<gene>
    <name evidence="1" type="ORF">HWI92_07480</name>
</gene>
<keyword evidence="2" id="KW-1185">Reference proteome</keyword>
<evidence type="ECO:0000313" key="2">
    <source>
        <dbReference type="Proteomes" id="UP000612680"/>
    </source>
</evidence>
<evidence type="ECO:0008006" key="3">
    <source>
        <dbReference type="Google" id="ProtNLM"/>
    </source>
</evidence>
<sequence length="186" mass="21766">MTFSILLANITSCIFFADHTFQLQNNNLQKCDSLYEMISRQQIHLSPDDDDDTWYGFPFASSDIKEDSLFSTIFRQPDNYLACYSKILKDPKLDLRYKHIALLAMQNANAETYYQVLRKTFSSFKKNEVNSNTLLYAIIQDAEWSNVVVSNKDDGEMRRLLMEIHNYHRTPARLKKYIGKMLGVHE</sequence>